<name>A0A2J6STB8_9HELO</name>
<organism evidence="7 8">
    <name type="scientific">Hyaloscypha bicolor E</name>
    <dbReference type="NCBI Taxonomy" id="1095630"/>
    <lineage>
        <taxon>Eukaryota</taxon>
        <taxon>Fungi</taxon>
        <taxon>Dikarya</taxon>
        <taxon>Ascomycota</taxon>
        <taxon>Pezizomycotina</taxon>
        <taxon>Leotiomycetes</taxon>
        <taxon>Helotiales</taxon>
        <taxon>Hyaloscyphaceae</taxon>
        <taxon>Hyaloscypha</taxon>
        <taxon>Hyaloscypha bicolor</taxon>
    </lineage>
</organism>
<dbReference type="PANTHER" id="PTHR23501:SF195">
    <property type="entry name" value="PEP5"/>
    <property type="match status" value="1"/>
</dbReference>
<feature type="transmembrane region" description="Helical" evidence="5">
    <location>
        <begin position="384"/>
        <end position="405"/>
    </location>
</feature>
<sequence length="584" mass="62234">MGETTEEIQLSEKNLNNVEVSVPSTPNESESEAVQATHQHDVHINLSWRSWVVVLISCFAVLAQVFVVVGSSNVIAFIIRDLGDPAIVGWIIQGPLLIQATLSPIVGRLSDVVDRRYLVSIPPLIAFVGAVISAKAQDMATLIGGGILIGVTLTSISITQAIPAEVLPLKYRSLSQGLCFIAGSLGGLLGVLGGGGLTNTNANGWRGIYWLQAGLHLATSLGFLAFYWPARPADRPRKSIMEVLWAMDPIGSFLFMSGTALMLLALDWAGGTYQWHQVQVAAPLGIGMGLTVLFGVYEWLGRKDGLVAHVFFKGNNNFALSTFAFAVEGWIFFSAVNSVTTQIILNLGFENSAWRISIRQLSFNLCNLFASVPIIWWATKRKDVKTPLYVTFVLFLITCICYSFINPSMSKAQYGFNVMAGIGQAGPLTLLIALVQYTAPHAYLANATGLAFSARAIGGAFGSAVVNVIINSKLGKTLVPQVSSAAIKAGLPASSIPALMEGMATGNPVALAAVPGISPSILGAAFDASHHAYAGAYRLAWASIIPFVVLALVAIIFVKGVQDLMTEEVEATVEHVSLVEEKTV</sequence>
<dbReference type="PROSITE" id="PS50850">
    <property type="entry name" value="MFS"/>
    <property type="match status" value="1"/>
</dbReference>
<feature type="transmembrane region" description="Helical" evidence="5">
    <location>
        <begin position="209"/>
        <end position="230"/>
    </location>
</feature>
<dbReference type="GeneID" id="36585350"/>
<evidence type="ECO:0000313" key="7">
    <source>
        <dbReference type="EMBL" id="PMD54025.1"/>
    </source>
</evidence>
<accession>A0A2J6STB8</accession>
<evidence type="ECO:0000259" key="6">
    <source>
        <dbReference type="PROSITE" id="PS50850"/>
    </source>
</evidence>
<comment type="subcellular location">
    <subcellularLocation>
        <location evidence="1">Membrane</location>
        <topology evidence="1">Multi-pass membrane protein</topology>
    </subcellularLocation>
</comment>
<keyword evidence="8" id="KW-1185">Reference proteome</keyword>
<dbReference type="GO" id="GO:0022857">
    <property type="term" value="F:transmembrane transporter activity"/>
    <property type="evidence" value="ECO:0007669"/>
    <property type="project" value="InterPro"/>
</dbReference>
<feature type="transmembrane region" description="Helical" evidence="5">
    <location>
        <begin position="539"/>
        <end position="558"/>
    </location>
</feature>
<feature type="transmembrane region" description="Helical" evidence="5">
    <location>
        <begin position="280"/>
        <end position="300"/>
    </location>
</feature>
<evidence type="ECO:0000256" key="3">
    <source>
        <dbReference type="ARBA" id="ARBA00022989"/>
    </source>
</evidence>
<dbReference type="EMBL" id="KZ613866">
    <property type="protein sequence ID" value="PMD54025.1"/>
    <property type="molecule type" value="Genomic_DNA"/>
</dbReference>
<feature type="transmembrane region" description="Helical" evidence="5">
    <location>
        <begin position="320"/>
        <end position="349"/>
    </location>
</feature>
<evidence type="ECO:0000256" key="5">
    <source>
        <dbReference type="SAM" id="Phobius"/>
    </source>
</evidence>
<keyword evidence="3 5" id="KW-1133">Transmembrane helix</keyword>
<dbReference type="CDD" id="cd06179">
    <property type="entry name" value="MFS_TRI12_like"/>
    <property type="match status" value="1"/>
</dbReference>
<feature type="transmembrane region" description="Helical" evidence="5">
    <location>
        <begin position="449"/>
        <end position="470"/>
    </location>
</feature>
<feature type="transmembrane region" description="Helical" evidence="5">
    <location>
        <begin position="51"/>
        <end position="79"/>
    </location>
</feature>
<dbReference type="InterPro" id="IPR053791">
    <property type="entry name" value="MFS_Tri12-like"/>
</dbReference>
<dbReference type="Pfam" id="PF07690">
    <property type="entry name" value="MFS_1"/>
    <property type="match status" value="1"/>
</dbReference>
<dbReference type="AlphaFoldDB" id="A0A2J6STB8"/>
<keyword evidence="4 5" id="KW-0472">Membrane</keyword>
<dbReference type="InParanoid" id="A0A2J6STB8"/>
<protein>
    <submittedName>
        <fullName evidence="7">MFS general substrate transporter</fullName>
    </submittedName>
</protein>
<dbReference type="InterPro" id="IPR011701">
    <property type="entry name" value="MFS"/>
</dbReference>
<reference evidence="7 8" key="1">
    <citation type="submission" date="2016-04" db="EMBL/GenBank/DDBJ databases">
        <title>A degradative enzymes factory behind the ericoid mycorrhizal symbiosis.</title>
        <authorList>
            <consortium name="DOE Joint Genome Institute"/>
            <person name="Martino E."/>
            <person name="Morin E."/>
            <person name="Grelet G."/>
            <person name="Kuo A."/>
            <person name="Kohler A."/>
            <person name="Daghino S."/>
            <person name="Barry K."/>
            <person name="Choi C."/>
            <person name="Cichocki N."/>
            <person name="Clum A."/>
            <person name="Copeland A."/>
            <person name="Hainaut M."/>
            <person name="Haridas S."/>
            <person name="Labutti K."/>
            <person name="Lindquist E."/>
            <person name="Lipzen A."/>
            <person name="Khouja H.-R."/>
            <person name="Murat C."/>
            <person name="Ohm R."/>
            <person name="Olson A."/>
            <person name="Spatafora J."/>
            <person name="Veneault-Fourrey C."/>
            <person name="Henrissat B."/>
            <person name="Grigoriev I."/>
            <person name="Martin F."/>
            <person name="Perotto S."/>
        </authorList>
    </citation>
    <scope>NUCLEOTIDE SEQUENCE [LARGE SCALE GENOMIC DNA]</scope>
    <source>
        <strain evidence="7 8">E</strain>
    </source>
</reference>
<evidence type="ECO:0000256" key="1">
    <source>
        <dbReference type="ARBA" id="ARBA00004141"/>
    </source>
</evidence>
<dbReference type="InterPro" id="IPR036259">
    <property type="entry name" value="MFS_trans_sf"/>
</dbReference>
<evidence type="ECO:0000256" key="2">
    <source>
        <dbReference type="ARBA" id="ARBA00022692"/>
    </source>
</evidence>
<feature type="domain" description="Major facilitator superfamily (MFS) profile" evidence="6">
    <location>
        <begin position="50"/>
        <end position="563"/>
    </location>
</feature>
<feature type="transmembrane region" description="Helical" evidence="5">
    <location>
        <begin position="174"/>
        <end position="197"/>
    </location>
</feature>
<dbReference type="RefSeq" id="XP_024730929.1">
    <property type="nucleotide sequence ID" value="XM_024877273.1"/>
</dbReference>
<feature type="transmembrane region" description="Helical" evidence="5">
    <location>
        <begin position="86"/>
        <end position="105"/>
    </location>
</feature>
<dbReference type="SUPFAM" id="SSF103473">
    <property type="entry name" value="MFS general substrate transporter"/>
    <property type="match status" value="1"/>
</dbReference>
<dbReference type="Proteomes" id="UP000235371">
    <property type="component" value="Unassembled WGS sequence"/>
</dbReference>
<feature type="transmembrane region" description="Helical" evidence="5">
    <location>
        <begin position="141"/>
        <end position="162"/>
    </location>
</feature>
<proteinExistence type="predicted"/>
<dbReference type="PANTHER" id="PTHR23501">
    <property type="entry name" value="MAJOR FACILITATOR SUPERFAMILY"/>
    <property type="match status" value="1"/>
</dbReference>
<evidence type="ECO:0000256" key="4">
    <source>
        <dbReference type="ARBA" id="ARBA00023136"/>
    </source>
</evidence>
<dbReference type="InterPro" id="IPR020846">
    <property type="entry name" value="MFS_dom"/>
</dbReference>
<dbReference type="Gene3D" id="1.20.1250.20">
    <property type="entry name" value="MFS general substrate transporter like domains"/>
    <property type="match status" value="1"/>
</dbReference>
<gene>
    <name evidence="7" type="ORF">K444DRAFT_570547</name>
</gene>
<keyword evidence="2 5" id="KW-0812">Transmembrane</keyword>
<evidence type="ECO:0000313" key="8">
    <source>
        <dbReference type="Proteomes" id="UP000235371"/>
    </source>
</evidence>
<dbReference type="OrthoDB" id="2587356at2759"/>
<feature type="transmembrane region" description="Helical" evidence="5">
    <location>
        <begin position="250"/>
        <end position="268"/>
    </location>
</feature>
<feature type="transmembrane region" description="Helical" evidence="5">
    <location>
        <begin position="117"/>
        <end position="134"/>
    </location>
</feature>
<feature type="transmembrane region" description="Helical" evidence="5">
    <location>
        <begin position="417"/>
        <end position="437"/>
    </location>
</feature>
<dbReference type="GO" id="GO:0005886">
    <property type="term" value="C:plasma membrane"/>
    <property type="evidence" value="ECO:0007669"/>
    <property type="project" value="TreeGrafter"/>
</dbReference>
<feature type="transmembrane region" description="Helical" evidence="5">
    <location>
        <begin position="361"/>
        <end position="378"/>
    </location>
</feature>